<dbReference type="PROSITE" id="PS00710">
    <property type="entry name" value="PGM_PMM"/>
    <property type="match status" value="2"/>
</dbReference>
<comment type="similarity">
    <text evidence="1">Belongs to the phosphohexose mutase family.</text>
</comment>
<keyword evidence="4" id="KW-0378">Hydrolase</keyword>
<gene>
    <name evidence="9" type="ORF">BN1708_006708</name>
</gene>
<evidence type="ECO:0000256" key="2">
    <source>
        <dbReference type="ARBA" id="ARBA00022722"/>
    </source>
</evidence>
<dbReference type="InterPro" id="IPR016066">
    <property type="entry name" value="A-D-PHexomutase_CS"/>
</dbReference>
<evidence type="ECO:0000256" key="3">
    <source>
        <dbReference type="ARBA" id="ARBA00022723"/>
    </source>
</evidence>
<dbReference type="GO" id="GO:0004614">
    <property type="term" value="F:phosphoglucomutase activity"/>
    <property type="evidence" value="ECO:0007669"/>
    <property type="project" value="InterPro"/>
</dbReference>
<sequence>MDYLRSRATPAKAVPQQAASDGPLVWIDCEMTGLDPDTEEILEIHCIITTGNLEPLDGPGWGVVVHQPASRLDQMGEWCTDMHAKTGLTEAVLASTTTPQQAAEGLLAHIRKYVPTPKVGLLAGNTVHADRGFLAKQPYTPIVEHLHHRIVDVSSLKEAAKRWCPREIVEGAPAKTGTHRGREDIEESIAEARYYREPKSPSSNFRPNNLPSTVSSSFSIPDFCFELQSTMSVQTVEFKPFQDQKPGTSGLRKKVTVFQQAHYSEAFVASILLSIPEGVEGSFLVIGGDGRYWNPEVCQLIAKIGAAYGVKKLLIGQNGILSTPAASHIIRKRQATGGILLTASHNPGGPKNDFGIKYNLANGGPAPESVTNKIYETSKTLTSYKIADVPDVDLSTIGTQTIGNLEVEIIDSTADYTQMLKEIFDFDLIKKFFSTHPDFKVLFDGLHGSVDIDLSHTMDYLRYRATPSKAVPQQAASDGPLVWIDCEMTGLDPDTEEILEIHCIITTGNLEPLDGSGWGVVVHQPASRLDQMGQWCTDMHAKTGLTEAVLASTTTPQQAAEGLLAHIRKYVPTPKVGLLAGNTVHADRGFLAKQPYTPIVEHLHHRIVDVSSLKEAAKRWCPREIVEGAPVKTGTHRGREDIEESIAEARYYREVIFGATWSQGREALAAEPTSDDEQWANNLIPNLPLPTFVPTNLPSTVSSSFSFSIPYSCFELQSTMSVQTVEFKPFQDQKPGTSGLRKKVTVFQQAHYSEAFVASILLSIPEGVEGSFLVIGGDGRYWNPEVCQLIAKIGAAYGVKKLLIGQNGILSTPAASHIIRKRQATGGILLTASHNPGGPKNDFGIKYNLANGGPAPESVTNKIYETSKTLTSYKIADLTQIFTLAESLGGVESLVEVPSSMTHAGIPRDQREAVGVFDDLVRISCGVEDAADLVRDVISALDRAVAEQKITAANGNSNGNGH</sequence>
<protein>
    <recommendedName>
        <fullName evidence="8">Exonuclease domain-containing protein</fullName>
    </recommendedName>
</protein>
<dbReference type="GO" id="GO:0003676">
    <property type="term" value="F:nucleic acid binding"/>
    <property type="evidence" value="ECO:0007669"/>
    <property type="project" value="InterPro"/>
</dbReference>
<keyword evidence="7" id="KW-0413">Isomerase</keyword>
<keyword evidence="6" id="KW-0460">Magnesium</keyword>
<evidence type="ECO:0000313" key="10">
    <source>
        <dbReference type="Proteomes" id="UP000044602"/>
    </source>
</evidence>
<dbReference type="InterPro" id="IPR045244">
    <property type="entry name" value="PGM"/>
</dbReference>
<dbReference type="GO" id="GO:0005975">
    <property type="term" value="P:carbohydrate metabolic process"/>
    <property type="evidence" value="ECO:0007669"/>
    <property type="project" value="InterPro"/>
</dbReference>
<dbReference type="SUPFAM" id="SSF53383">
    <property type="entry name" value="PLP-dependent transferases"/>
    <property type="match status" value="1"/>
</dbReference>
<dbReference type="SUPFAM" id="SSF53738">
    <property type="entry name" value="Phosphoglucomutase, first 3 domains"/>
    <property type="match status" value="2"/>
</dbReference>
<dbReference type="EMBL" id="CVQH01023527">
    <property type="protein sequence ID" value="CRK35370.1"/>
    <property type="molecule type" value="Genomic_DNA"/>
</dbReference>
<dbReference type="SUPFAM" id="SSF53098">
    <property type="entry name" value="Ribonuclease H-like"/>
    <property type="match status" value="2"/>
</dbReference>
<evidence type="ECO:0000256" key="1">
    <source>
        <dbReference type="ARBA" id="ARBA00010231"/>
    </source>
</evidence>
<dbReference type="Gene3D" id="3.40.120.10">
    <property type="entry name" value="Alpha-D-Glucose-1,6-Bisphosphate, subunit A, domain 3"/>
    <property type="match status" value="2"/>
</dbReference>
<evidence type="ECO:0000259" key="8">
    <source>
        <dbReference type="SMART" id="SM00479"/>
    </source>
</evidence>
<dbReference type="InterPro" id="IPR016055">
    <property type="entry name" value="A-D-PHexomutase_a/b/a-I/II/III"/>
</dbReference>
<dbReference type="STRING" id="100787.A0A0G4MMT6"/>
<dbReference type="InterPro" id="IPR015424">
    <property type="entry name" value="PyrdxlP-dep_Trfase"/>
</dbReference>
<dbReference type="PANTHER" id="PTHR22573">
    <property type="entry name" value="PHOSPHOHEXOMUTASE FAMILY MEMBER"/>
    <property type="match status" value="1"/>
</dbReference>
<dbReference type="PANTHER" id="PTHR22573:SF2">
    <property type="entry name" value="PHOSPHOGLUCOMUTASE"/>
    <property type="match status" value="1"/>
</dbReference>
<evidence type="ECO:0000256" key="7">
    <source>
        <dbReference type="ARBA" id="ARBA00023235"/>
    </source>
</evidence>
<proteinExistence type="inferred from homology"/>
<dbReference type="SMART" id="SM00479">
    <property type="entry name" value="EXOIII"/>
    <property type="match status" value="2"/>
</dbReference>
<feature type="domain" description="Exonuclease" evidence="8">
    <location>
        <begin position="23"/>
        <end position="201"/>
    </location>
</feature>
<name>A0A0G4MMT6_VERLO</name>
<keyword evidence="2" id="KW-0540">Nuclease</keyword>
<dbReference type="CDD" id="cd06135">
    <property type="entry name" value="Orn"/>
    <property type="match status" value="2"/>
</dbReference>
<dbReference type="GO" id="GO:0030170">
    <property type="term" value="F:pyridoxal phosphate binding"/>
    <property type="evidence" value="ECO:0007669"/>
    <property type="project" value="InterPro"/>
</dbReference>
<dbReference type="GO" id="GO:0019346">
    <property type="term" value="P:transsulfuration"/>
    <property type="evidence" value="ECO:0007669"/>
    <property type="project" value="InterPro"/>
</dbReference>
<dbReference type="InterPro" id="IPR005844">
    <property type="entry name" value="A-D-PHexomutase_a/b/a-I"/>
</dbReference>
<reference evidence="9 10" key="1">
    <citation type="submission" date="2015-05" db="EMBL/GenBank/DDBJ databases">
        <authorList>
            <person name="Wang D.B."/>
            <person name="Wang M."/>
        </authorList>
    </citation>
    <scope>NUCLEOTIDE SEQUENCE [LARGE SCALE GENOMIC DNA]</scope>
    <source>
        <strain evidence="9">VL1</strain>
    </source>
</reference>
<dbReference type="Pfam" id="PF00929">
    <property type="entry name" value="RNase_T"/>
    <property type="match status" value="2"/>
</dbReference>
<dbReference type="InterPro" id="IPR022894">
    <property type="entry name" value="Oligoribonuclease"/>
</dbReference>
<evidence type="ECO:0000256" key="6">
    <source>
        <dbReference type="ARBA" id="ARBA00022842"/>
    </source>
</evidence>
<evidence type="ECO:0000256" key="4">
    <source>
        <dbReference type="ARBA" id="ARBA00022801"/>
    </source>
</evidence>
<organism evidence="9 10">
    <name type="scientific">Verticillium longisporum</name>
    <name type="common">Verticillium dahliae var. longisporum</name>
    <dbReference type="NCBI Taxonomy" id="100787"/>
    <lineage>
        <taxon>Eukaryota</taxon>
        <taxon>Fungi</taxon>
        <taxon>Dikarya</taxon>
        <taxon>Ascomycota</taxon>
        <taxon>Pezizomycotina</taxon>
        <taxon>Sordariomycetes</taxon>
        <taxon>Hypocreomycetidae</taxon>
        <taxon>Glomerellales</taxon>
        <taxon>Plectosphaerellaceae</taxon>
        <taxon>Verticillium</taxon>
    </lineage>
</organism>
<dbReference type="GO" id="GO:0000175">
    <property type="term" value="F:3'-5'-RNA exonuclease activity"/>
    <property type="evidence" value="ECO:0007669"/>
    <property type="project" value="InterPro"/>
</dbReference>
<evidence type="ECO:0000256" key="5">
    <source>
        <dbReference type="ARBA" id="ARBA00022839"/>
    </source>
</evidence>
<keyword evidence="5" id="KW-0269">Exonuclease</keyword>
<dbReference type="NCBIfam" id="NF003765">
    <property type="entry name" value="PRK05359.1"/>
    <property type="match status" value="2"/>
</dbReference>
<dbReference type="GO" id="GO:0005829">
    <property type="term" value="C:cytosol"/>
    <property type="evidence" value="ECO:0007669"/>
    <property type="project" value="TreeGrafter"/>
</dbReference>
<dbReference type="Pfam" id="PF02878">
    <property type="entry name" value="PGM_PMM_I"/>
    <property type="match status" value="2"/>
</dbReference>
<dbReference type="InterPro" id="IPR013520">
    <property type="entry name" value="Ribonucl_H"/>
</dbReference>
<evidence type="ECO:0000313" key="9">
    <source>
        <dbReference type="EMBL" id="CRK35370.1"/>
    </source>
</evidence>
<accession>A0A0G4MMT6</accession>
<dbReference type="AlphaFoldDB" id="A0A0G4MMT6"/>
<feature type="domain" description="Exonuclease" evidence="8">
    <location>
        <begin position="480"/>
        <end position="658"/>
    </location>
</feature>
<dbReference type="GO" id="GO:0000287">
    <property type="term" value="F:magnesium ion binding"/>
    <property type="evidence" value="ECO:0007669"/>
    <property type="project" value="InterPro"/>
</dbReference>
<keyword evidence="10" id="KW-1185">Reference proteome</keyword>
<dbReference type="Gene3D" id="3.30.420.10">
    <property type="entry name" value="Ribonuclease H-like superfamily/Ribonuclease H"/>
    <property type="match status" value="2"/>
</dbReference>
<dbReference type="Proteomes" id="UP000044602">
    <property type="component" value="Unassembled WGS sequence"/>
</dbReference>
<dbReference type="InterPro" id="IPR012337">
    <property type="entry name" value="RNaseH-like_sf"/>
</dbReference>
<dbReference type="FunFam" id="3.40.120.10:FF:000005">
    <property type="entry name" value="Phosphoglucomutase 5"/>
    <property type="match status" value="2"/>
</dbReference>
<dbReference type="InterPro" id="IPR036397">
    <property type="entry name" value="RNaseH_sf"/>
</dbReference>
<keyword evidence="3" id="KW-0479">Metal-binding</keyword>